<dbReference type="InParanoid" id="A0A1S3GZA7"/>
<dbReference type="InterPro" id="IPR050799">
    <property type="entry name" value="ZIP_Transporter"/>
</dbReference>
<dbReference type="Proteomes" id="UP000085678">
    <property type="component" value="Unplaced"/>
</dbReference>
<dbReference type="GO" id="GO:0071578">
    <property type="term" value="P:zinc ion import across plasma membrane"/>
    <property type="evidence" value="ECO:0007669"/>
    <property type="project" value="TreeGrafter"/>
</dbReference>
<protein>
    <submittedName>
        <fullName evidence="9">Zinc transporter ZIP14 isoform X1</fullName>
    </submittedName>
</protein>
<evidence type="ECO:0000256" key="6">
    <source>
        <dbReference type="SAM" id="MobiDB-lite"/>
    </source>
</evidence>
<feature type="transmembrane region" description="Helical" evidence="7">
    <location>
        <begin position="198"/>
        <end position="219"/>
    </location>
</feature>
<feature type="transmembrane region" description="Helical" evidence="7">
    <location>
        <begin position="459"/>
        <end position="479"/>
    </location>
</feature>
<feature type="transmembrane region" description="Helical" evidence="7">
    <location>
        <begin position="157"/>
        <end position="178"/>
    </location>
</feature>
<reference evidence="9" key="1">
    <citation type="submission" date="2025-08" db="UniProtKB">
        <authorList>
            <consortium name="RefSeq"/>
        </authorList>
    </citation>
    <scope>IDENTIFICATION</scope>
    <source>
        <tissue evidence="9">Gonads</tissue>
    </source>
</reference>
<organism evidence="8 9">
    <name type="scientific">Lingula anatina</name>
    <name type="common">Brachiopod</name>
    <name type="synonym">Lingula unguis</name>
    <dbReference type="NCBI Taxonomy" id="7574"/>
    <lineage>
        <taxon>Eukaryota</taxon>
        <taxon>Metazoa</taxon>
        <taxon>Spiralia</taxon>
        <taxon>Lophotrochozoa</taxon>
        <taxon>Brachiopoda</taxon>
        <taxon>Linguliformea</taxon>
        <taxon>Lingulata</taxon>
        <taxon>Lingulida</taxon>
        <taxon>Linguloidea</taxon>
        <taxon>Lingulidae</taxon>
        <taxon>Lingula</taxon>
    </lineage>
</organism>
<dbReference type="GeneID" id="106150642"/>
<evidence type="ECO:0000256" key="1">
    <source>
        <dbReference type="ARBA" id="ARBA00004141"/>
    </source>
</evidence>
<feature type="transmembrane region" description="Helical" evidence="7">
    <location>
        <begin position="500"/>
        <end position="521"/>
    </location>
</feature>
<dbReference type="KEGG" id="lak:106150642"/>
<keyword evidence="4 7" id="KW-1133">Transmembrane helix</keyword>
<dbReference type="Pfam" id="PF02535">
    <property type="entry name" value="Zip"/>
    <property type="match status" value="1"/>
</dbReference>
<sequence length="530" mass="57711">MSKYGSNDTLSVDQLSSLLEALKDGGDQNLADSHGATSDNGDHACYVNPDTDSIPSASEACLKEKCLTAEEIVSFHSLPNRSTINSVTLKKISPTLLYQAQNKKCFIPRLAKSSKSKKPTKGEVWGYGILFVTITNICALLGVLLVPFMNKFFYKKLLIFMVALAVGTLAGSALFFLIPDSFGLAEYDEEGAYIWKGLTVLGGIYLFFILEYTMKAIMYRKEKKKERRRTYEEIATLASVQTHTHVEVDPELKVPPEMKEGAAKYGIMQGNESSADLLDDNGREEGEENDACNFDAVSKASPSAQKRETVKCDGVELRVQDLMNGAMADQSDTNNQGNQGNHGHSHYPISNAIKRQSSKSGVKKPKIAPVAWMIIFGDAVHNFIDGLSIGAAFTESIYLGISVSVAVICEELPHELGDFAILLNAGMSRWQAVGYNFLSACACYLGLILGILVSEATAANEWVFALAGGMFLYISLADMMPEVNHATEDEQNVGQGKTKIFIIQNLGLLTGFGVMLLLALYGGNINFESS</sequence>
<dbReference type="OrthoDB" id="200954at2759"/>
<proteinExistence type="inferred from homology"/>
<evidence type="ECO:0000256" key="5">
    <source>
        <dbReference type="ARBA" id="ARBA00023136"/>
    </source>
</evidence>
<dbReference type="RefSeq" id="XP_013379012.1">
    <property type="nucleotide sequence ID" value="XM_013523558.1"/>
</dbReference>
<keyword evidence="5 7" id="KW-0472">Membrane</keyword>
<evidence type="ECO:0000256" key="7">
    <source>
        <dbReference type="SAM" id="Phobius"/>
    </source>
</evidence>
<feature type="region of interest" description="Disordered" evidence="6">
    <location>
        <begin position="273"/>
        <end position="299"/>
    </location>
</feature>
<dbReference type="STRING" id="7574.A0A1S3GZA7"/>
<evidence type="ECO:0000256" key="3">
    <source>
        <dbReference type="ARBA" id="ARBA00022692"/>
    </source>
</evidence>
<dbReference type="PANTHER" id="PTHR12191:SF37">
    <property type="entry name" value="ZINC TRANSPORTER FOI"/>
    <property type="match status" value="1"/>
</dbReference>
<feature type="transmembrane region" description="Helical" evidence="7">
    <location>
        <begin position="124"/>
        <end position="145"/>
    </location>
</feature>
<comment type="similarity">
    <text evidence="2">Belongs to the ZIP transporter (TC 2.A.5) family.</text>
</comment>
<dbReference type="GO" id="GO:0005385">
    <property type="term" value="F:zinc ion transmembrane transporter activity"/>
    <property type="evidence" value="ECO:0007669"/>
    <property type="project" value="TreeGrafter"/>
</dbReference>
<feature type="transmembrane region" description="Helical" evidence="7">
    <location>
        <begin position="433"/>
        <end position="453"/>
    </location>
</feature>
<keyword evidence="3 7" id="KW-0812">Transmembrane</keyword>
<dbReference type="GO" id="GO:0005886">
    <property type="term" value="C:plasma membrane"/>
    <property type="evidence" value="ECO:0007669"/>
    <property type="project" value="TreeGrafter"/>
</dbReference>
<feature type="region of interest" description="Disordered" evidence="6">
    <location>
        <begin position="328"/>
        <end position="348"/>
    </location>
</feature>
<evidence type="ECO:0000313" key="9">
    <source>
        <dbReference type="RefSeq" id="XP_013379012.1"/>
    </source>
</evidence>
<gene>
    <name evidence="9" type="primary">LOC106150642</name>
</gene>
<evidence type="ECO:0000256" key="2">
    <source>
        <dbReference type="ARBA" id="ARBA00006939"/>
    </source>
</evidence>
<keyword evidence="8" id="KW-1185">Reference proteome</keyword>
<dbReference type="PANTHER" id="PTHR12191">
    <property type="entry name" value="SOLUTE CARRIER FAMILY 39"/>
    <property type="match status" value="1"/>
</dbReference>
<accession>A0A1S3GZA7</accession>
<comment type="subcellular location">
    <subcellularLocation>
        <location evidence="1">Membrane</location>
        <topology evidence="1">Multi-pass membrane protein</topology>
    </subcellularLocation>
</comment>
<name>A0A1S3GZA7_LINAN</name>
<dbReference type="InterPro" id="IPR003689">
    <property type="entry name" value="ZIP"/>
</dbReference>
<dbReference type="GO" id="GO:0140410">
    <property type="term" value="F:monoatomic cation:bicarbonate symporter activity"/>
    <property type="evidence" value="ECO:0007669"/>
    <property type="project" value="TreeGrafter"/>
</dbReference>
<dbReference type="GO" id="GO:0030003">
    <property type="term" value="P:intracellular monoatomic cation homeostasis"/>
    <property type="evidence" value="ECO:0007669"/>
    <property type="project" value="TreeGrafter"/>
</dbReference>
<evidence type="ECO:0000256" key="4">
    <source>
        <dbReference type="ARBA" id="ARBA00022989"/>
    </source>
</evidence>
<evidence type="ECO:0000313" key="8">
    <source>
        <dbReference type="Proteomes" id="UP000085678"/>
    </source>
</evidence>
<dbReference type="AlphaFoldDB" id="A0A1S3GZA7"/>